<dbReference type="AlphaFoldDB" id="A0A8E0S0B1"/>
<keyword evidence="9" id="KW-0460">Magnesium</keyword>
<dbReference type="OrthoDB" id="48943at2759"/>
<evidence type="ECO:0000256" key="15">
    <source>
        <dbReference type="SAM" id="Phobius"/>
    </source>
</evidence>
<feature type="transmembrane region" description="Helical" evidence="15">
    <location>
        <begin position="731"/>
        <end position="749"/>
    </location>
</feature>
<dbReference type="GO" id="GO:0015203">
    <property type="term" value="F:polyamine transmembrane transporter activity"/>
    <property type="evidence" value="ECO:0007669"/>
    <property type="project" value="TreeGrafter"/>
</dbReference>
<sequence>MQCDALLLSGNCIVNESSLTGESVPVTKTPLPQRGDTKDEIFNLRLAARHVLFGGTYVIQTRNYADEKVLAVVARTSFRTAKGELVRAILFPKPLKFKFTQDALKFVAALAVVALIGFCFAIYFLHRSGIETHLVIIRALDLITIAVPPALPMAMTIGIVFAQRRLRKQNIYCINPSVINVCGVINVTCFDKTGTLTEDGLDLWGVLPCTMRHFEEPQPEPAELSRGPLLECMATCHSLTRIGGVLSGDPLDLKMFQSTKWEFMEEIDEDYRKYAMAVLSVVRPMKQNLSSNFTCLLNASPEEMPYEAGIIRQFSFTSSLQRMSVIARILGAQQFHVYTKGAPETIELLCRPDTVPSNFQSVLLEYTRAGYRVLALAWRPLKVTYARAMKIRRERVEQDLSFLGLLVMENRLKPETTPVIEILRDANVRPIMVTGDNMLTALSVARDCVMIDELDRIVIVSAQPPAVASNHEVEVISPKVSSCPSSPQNKPSDGTYTECDTSSLVQFHYAEDLHKPVTEVTMTKRAAGLRYNKQNAVRSSACCRWFKSLCPWFYREHECQTTPMVHDSFKPPSSLSASETTGVHLTMEHEITVETKGMASTSHRVDIRMLDRTDFHLAISGKTWAIIHDHYPWLIPKLVVKGTVFARFSPDQKAQLIEALQSVGYFVAMCGDGANDCGALKAAHAGVSLSEAEASVASPFTTKQQNISCIPALIREGRCALVTSFGTLKFMIGYSLVQFFSVILMYYIGSKVSNGEFLYIDLFLITTISITFGYTKAYQNLSPDPPSVRALSTVTILSLTSQLLVHVIVQLGAFIAIRMQPWYLPLFQLGAEYHYANYETTVVFIVSVYQYISLAVVFARGAPYRRSIVTNYMFIANILICTIVTGYVTTYPCTWLLDSLEMVRIPSVGFLIVLHLVVLANFLLCYLLEWVINRMIFRRLLTSIRQNLCPRFRKFKAYEEIRNELDRLAGSWPPLIRSASVHTLPRELFIDGDVPTVSNSGKKSRHRNPSELSTDSENDEPASLTQEATFKEDDALLSSIIEPAEDLVTPMIRSDIFQTTVLPPKLMDHERSSVCVSINL</sequence>
<evidence type="ECO:0000256" key="14">
    <source>
        <dbReference type="SAM" id="MobiDB-lite"/>
    </source>
</evidence>
<proteinExistence type="inferred from homology"/>
<dbReference type="InterPro" id="IPR018303">
    <property type="entry name" value="ATPase_P-typ_P_site"/>
</dbReference>
<keyword evidence="3" id="KW-0597">Phosphoprotein</keyword>
<comment type="subcellular location">
    <subcellularLocation>
        <location evidence="1">Late endosome membrane</location>
        <topology evidence="1">Multi-pass membrane protein</topology>
    </subcellularLocation>
</comment>
<dbReference type="InterPro" id="IPR023298">
    <property type="entry name" value="ATPase_P-typ_TM_dom_sf"/>
</dbReference>
<accession>A0A8E0S0B1</accession>
<dbReference type="PANTHER" id="PTHR45630:SF8">
    <property type="entry name" value="CATION-TRANSPORTING ATPASE"/>
    <property type="match status" value="1"/>
</dbReference>
<feature type="transmembrane region" description="Helical" evidence="15">
    <location>
        <begin position="908"/>
        <end position="932"/>
    </location>
</feature>
<feature type="transmembrane region" description="Helical" evidence="15">
    <location>
        <begin position="136"/>
        <end position="162"/>
    </location>
</feature>
<evidence type="ECO:0000256" key="2">
    <source>
        <dbReference type="ARBA" id="ARBA00006000"/>
    </source>
</evidence>
<keyword evidence="4 15" id="KW-0812">Transmembrane</keyword>
<dbReference type="InterPro" id="IPR006544">
    <property type="entry name" value="P-type_TPase_V"/>
</dbReference>
<evidence type="ECO:0000256" key="5">
    <source>
        <dbReference type="ARBA" id="ARBA00022723"/>
    </source>
</evidence>
<dbReference type="InterPro" id="IPR023214">
    <property type="entry name" value="HAD_sf"/>
</dbReference>
<evidence type="ECO:0000256" key="12">
    <source>
        <dbReference type="ARBA" id="ARBA00023136"/>
    </source>
</evidence>
<dbReference type="SUPFAM" id="SSF56784">
    <property type="entry name" value="HAD-like"/>
    <property type="match status" value="1"/>
</dbReference>
<comment type="similarity">
    <text evidence="2">Belongs to the cation transport ATPase (P-type) (TC 3.A.3) family. Type V subfamily.</text>
</comment>
<name>A0A8E0S0B1_9TREM</name>
<evidence type="ECO:0000256" key="4">
    <source>
        <dbReference type="ARBA" id="ARBA00022692"/>
    </source>
</evidence>
<evidence type="ECO:0000256" key="9">
    <source>
        <dbReference type="ARBA" id="ARBA00022842"/>
    </source>
</evidence>
<dbReference type="GO" id="GO:0006874">
    <property type="term" value="P:intracellular calcium ion homeostasis"/>
    <property type="evidence" value="ECO:0007669"/>
    <property type="project" value="TreeGrafter"/>
</dbReference>
<comment type="caution">
    <text evidence="17">The sequence shown here is derived from an EMBL/GenBank/DDBJ whole genome shotgun (WGS) entry which is preliminary data.</text>
</comment>
<dbReference type="Pfam" id="PF00122">
    <property type="entry name" value="E1-E2_ATPase"/>
    <property type="match status" value="1"/>
</dbReference>
<keyword evidence="5" id="KW-0479">Metal-binding</keyword>
<evidence type="ECO:0000256" key="3">
    <source>
        <dbReference type="ARBA" id="ARBA00022553"/>
    </source>
</evidence>
<feature type="domain" description="P-type ATPase A" evidence="16">
    <location>
        <begin position="2"/>
        <end position="89"/>
    </location>
</feature>
<dbReference type="PRINTS" id="PR00119">
    <property type="entry name" value="CATATPASE"/>
</dbReference>
<feature type="transmembrane region" description="Helical" evidence="15">
    <location>
        <begin position="871"/>
        <end position="888"/>
    </location>
</feature>
<dbReference type="SUPFAM" id="SSF81653">
    <property type="entry name" value="Calcium ATPase, transduction domain A"/>
    <property type="match status" value="1"/>
</dbReference>
<dbReference type="GO" id="GO:0019829">
    <property type="term" value="F:ATPase-coupled monoatomic cation transmembrane transporter activity"/>
    <property type="evidence" value="ECO:0007669"/>
    <property type="project" value="TreeGrafter"/>
</dbReference>
<dbReference type="InterPro" id="IPR023299">
    <property type="entry name" value="ATPase_P-typ_cyto_dom_N"/>
</dbReference>
<dbReference type="Gene3D" id="3.40.50.1000">
    <property type="entry name" value="HAD superfamily/HAD-like"/>
    <property type="match status" value="2"/>
</dbReference>
<protein>
    <submittedName>
        <fullName evidence="17">Cation-transporting ATPase</fullName>
    </submittedName>
</protein>
<dbReference type="PROSITE" id="PS00154">
    <property type="entry name" value="ATPASE_E1_E2"/>
    <property type="match status" value="1"/>
</dbReference>
<feature type="region of interest" description="Disordered" evidence="14">
    <location>
        <begin position="998"/>
        <end position="1024"/>
    </location>
</feature>
<evidence type="ECO:0000313" key="18">
    <source>
        <dbReference type="Proteomes" id="UP000728185"/>
    </source>
</evidence>
<keyword evidence="6" id="KW-0547">Nucleotide-binding</keyword>
<dbReference type="FunFam" id="3.40.50.1000:FF:000068">
    <property type="entry name" value="Cation-transporting ATPase"/>
    <property type="match status" value="1"/>
</dbReference>
<dbReference type="PROSITE" id="PS01229">
    <property type="entry name" value="COF_2"/>
    <property type="match status" value="1"/>
</dbReference>
<evidence type="ECO:0000256" key="10">
    <source>
        <dbReference type="ARBA" id="ARBA00022967"/>
    </source>
</evidence>
<evidence type="ECO:0000313" key="17">
    <source>
        <dbReference type="EMBL" id="KAA0194398.1"/>
    </source>
</evidence>
<dbReference type="SUPFAM" id="SSF81665">
    <property type="entry name" value="Calcium ATPase, transmembrane domain M"/>
    <property type="match status" value="1"/>
</dbReference>
<reference evidence="17" key="1">
    <citation type="submission" date="2019-05" db="EMBL/GenBank/DDBJ databases">
        <title>Annotation for the trematode Fasciolopsis buski.</title>
        <authorList>
            <person name="Choi Y.-J."/>
        </authorList>
    </citation>
    <scope>NUCLEOTIDE SEQUENCE</scope>
    <source>
        <strain evidence="17">HT</strain>
        <tissue evidence="17">Whole worm</tissue>
    </source>
</reference>
<evidence type="ECO:0000256" key="6">
    <source>
        <dbReference type="ARBA" id="ARBA00022741"/>
    </source>
</evidence>
<evidence type="ECO:0000259" key="16">
    <source>
        <dbReference type="Pfam" id="PF00122"/>
    </source>
</evidence>
<dbReference type="Gene3D" id="2.70.150.10">
    <property type="entry name" value="Calcium-transporting ATPase, cytoplasmic transduction domain A"/>
    <property type="match status" value="1"/>
</dbReference>
<dbReference type="Pfam" id="PF13246">
    <property type="entry name" value="Cation_ATPase"/>
    <property type="match status" value="1"/>
</dbReference>
<feature type="transmembrane region" description="Helical" evidence="15">
    <location>
        <begin position="796"/>
        <end position="817"/>
    </location>
</feature>
<dbReference type="GO" id="GO:0046872">
    <property type="term" value="F:metal ion binding"/>
    <property type="evidence" value="ECO:0007669"/>
    <property type="project" value="UniProtKB-KW"/>
</dbReference>
<keyword evidence="18" id="KW-1185">Reference proteome</keyword>
<dbReference type="GO" id="GO:0031902">
    <property type="term" value="C:late endosome membrane"/>
    <property type="evidence" value="ECO:0007669"/>
    <property type="project" value="UniProtKB-SubCell"/>
</dbReference>
<evidence type="ECO:0000256" key="7">
    <source>
        <dbReference type="ARBA" id="ARBA00022753"/>
    </source>
</evidence>
<keyword evidence="8" id="KW-0067">ATP-binding</keyword>
<dbReference type="InterPro" id="IPR001757">
    <property type="entry name" value="P_typ_ATPase"/>
</dbReference>
<dbReference type="FunFam" id="1.20.1110.10:FF:000023">
    <property type="entry name" value="Cation-transporting ATPase"/>
    <property type="match status" value="1"/>
</dbReference>
<dbReference type="GO" id="GO:0005524">
    <property type="term" value="F:ATP binding"/>
    <property type="evidence" value="ECO:0007669"/>
    <property type="project" value="UniProtKB-KW"/>
</dbReference>
<dbReference type="InterPro" id="IPR036412">
    <property type="entry name" value="HAD-like_sf"/>
</dbReference>
<keyword evidence="10" id="KW-1278">Translocase</keyword>
<feature type="transmembrane region" description="Helical" evidence="15">
    <location>
        <begin position="103"/>
        <end position="124"/>
    </location>
</feature>
<dbReference type="Gene3D" id="1.20.1110.10">
    <property type="entry name" value="Calcium-transporting ATPase, transmembrane domain"/>
    <property type="match status" value="1"/>
</dbReference>
<dbReference type="FunFam" id="3.40.1110.10:FF:000026">
    <property type="entry name" value="Cation-transporting ATPase"/>
    <property type="match status" value="1"/>
</dbReference>
<comment type="catalytic activity">
    <reaction evidence="13">
        <text>ATP + H2O = ADP + phosphate + H(+)</text>
        <dbReference type="Rhea" id="RHEA:13065"/>
        <dbReference type="ChEBI" id="CHEBI:15377"/>
        <dbReference type="ChEBI" id="CHEBI:15378"/>
        <dbReference type="ChEBI" id="CHEBI:30616"/>
        <dbReference type="ChEBI" id="CHEBI:43474"/>
        <dbReference type="ChEBI" id="CHEBI:456216"/>
    </reaction>
</comment>
<dbReference type="GO" id="GO:0016887">
    <property type="term" value="F:ATP hydrolysis activity"/>
    <property type="evidence" value="ECO:0007669"/>
    <property type="project" value="InterPro"/>
</dbReference>
<dbReference type="Proteomes" id="UP000728185">
    <property type="component" value="Unassembled WGS sequence"/>
</dbReference>
<feature type="transmembrane region" description="Helical" evidence="15">
    <location>
        <begin position="837"/>
        <end position="859"/>
    </location>
</feature>
<dbReference type="InterPro" id="IPR008250">
    <property type="entry name" value="ATPase_P-typ_transduc_dom_A_sf"/>
</dbReference>
<gene>
    <name evidence="17" type="ORF">FBUS_08114</name>
</gene>
<keyword evidence="7" id="KW-0967">Endosome</keyword>
<dbReference type="Gene3D" id="3.40.1110.10">
    <property type="entry name" value="Calcium-transporting ATPase, cytoplasmic domain N"/>
    <property type="match status" value="1"/>
</dbReference>
<evidence type="ECO:0000256" key="11">
    <source>
        <dbReference type="ARBA" id="ARBA00022989"/>
    </source>
</evidence>
<dbReference type="GO" id="GO:0140358">
    <property type="term" value="F:P-type transmembrane transporter activity"/>
    <property type="evidence" value="ECO:0007669"/>
    <property type="project" value="InterPro"/>
</dbReference>
<dbReference type="NCBIfam" id="TIGR01494">
    <property type="entry name" value="ATPase_P-type"/>
    <property type="match status" value="2"/>
</dbReference>
<dbReference type="PANTHER" id="PTHR45630">
    <property type="entry name" value="CATION-TRANSPORTING ATPASE-RELATED"/>
    <property type="match status" value="1"/>
</dbReference>
<organism evidence="17 18">
    <name type="scientific">Fasciolopsis buskii</name>
    <dbReference type="NCBI Taxonomy" id="27845"/>
    <lineage>
        <taxon>Eukaryota</taxon>
        <taxon>Metazoa</taxon>
        <taxon>Spiralia</taxon>
        <taxon>Lophotrochozoa</taxon>
        <taxon>Platyhelminthes</taxon>
        <taxon>Trematoda</taxon>
        <taxon>Digenea</taxon>
        <taxon>Plagiorchiida</taxon>
        <taxon>Echinostomata</taxon>
        <taxon>Echinostomatoidea</taxon>
        <taxon>Fasciolidae</taxon>
        <taxon>Fasciolopsis</taxon>
    </lineage>
</organism>
<feature type="transmembrane region" description="Helical" evidence="15">
    <location>
        <begin position="755"/>
        <end position="775"/>
    </location>
</feature>
<keyword evidence="12 15" id="KW-0472">Membrane</keyword>
<evidence type="ECO:0000256" key="13">
    <source>
        <dbReference type="ARBA" id="ARBA00049360"/>
    </source>
</evidence>
<keyword evidence="11 15" id="KW-1133">Transmembrane helix</keyword>
<dbReference type="EMBL" id="LUCM01004397">
    <property type="protein sequence ID" value="KAA0194398.1"/>
    <property type="molecule type" value="Genomic_DNA"/>
</dbReference>
<dbReference type="InterPro" id="IPR059000">
    <property type="entry name" value="ATPase_P-type_domA"/>
</dbReference>
<evidence type="ECO:0000256" key="1">
    <source>
        <dbReference type="ARBA" id="ARBA00004107"/>
    </source>
</evidence>
<evidence type="ECO:0000256" key="8">
    <source>
        <dbReference type="ARBA" id="ARBA00022840"/>
    </source>
</evidence>